<evidence type="ECO:0000256" key="8">
    <source>
        <dbReference type="SAM" id="Coils"/>
    </source>
</evidence>
<dbReference type="GO" id="GO:0051028">
    <property type="term" value="P:mRNA transport"/>
    <property type="evidence" value="ECO:0007669"/>
    <property type="project" value="UniProtKB-KW"/>
</dbReference>
<name>A0A3P9D405_9CICH</name>
<evidence type="ECO:0000256" key="6">
    <source>
        <dbReference type="ARBA" id="ARBA00023132"/>
    </source>
</evidence>
<dbReference type="InterPro" id="IPR024882">
    <property type="entry name" value="NUP58/p45/49"/>
</dbReference>
<reference evidence="10" key="1">
    <citation type="submission" date="2025-08" db="UniProtKB">
        <authorList>
            <consortium name="Ensembl"/>
        </authorList>
    </citation>
    <scope>IDENTIFICATION</scope>
</reference>
<sequence>MSSFNFGSGTLGSTNTGGGFAFGAATSAPAANTGGFSFGTPLGTASATPSTSTSTPSLGLGGSLFAQKPAGGFSFNTPASSAAAPTTGLTLGAPANTAATTGFSLAFNKPTASATPFSLTATSTSSTAAAGTGLTFGSVLTSTAPQQPTATGFALGLGGATTTTTAALTGPSLSSSLFSSTVPTGLSQTTLGAGGGLSFGSLLATSTASSAAPAQSIGLGGVDFSTSSENKSDTSSGANAQDSKALKDENLPPVICQDVENFQKFVKEQKQVQEDISRMSSKAISKVQDDIKSLKQLLSVSASGLQRQALAIDKLKLETAQELKNADIALRTQKTPPGLQHENTAPSDYFHSLVEQFEVQLQQYRQQIEELENHLTTQSSGSHITPQDLTLAMQKLYQTFVAQAAQLQSVHENVKILKHQYLSYRRAFLEDSTDVFESKRVSNRKWQSTPRVTTGPAPFSSVPNAAAVAMAATLTQQQQPTPGFGGGPGFGGVGTGGSSFAFSSTNKPTGGSLSAGFGSTNSSGFNFSNPGINPSAGLTFGVSNPPPGGFATAAPLLQLKKPPAGNKRGKR</sequence>
<dbReference type="AlphaFoldDB" id="A0A3P9D405"/>
<keyword evidence="4" id="KW-0653">Protein transport</keyword>
<dbReference type="Pfam" id="PF15967">
    <property type="entry name" value="Nucleoporin_FG2"/>
    <property type="match status" value="1"/>
</dbReference>
<dbReference type="CTD" id="9818"/>
<feature type="region of interest" description="Disordered" evidence="9">
    <location>
        <begin position="546"/>
        <end position="571"/>
    </location>
</feature>
<evidence type="ECO:0000256" key="5">
    <source>
        <dbReference type="ARBA" id="ARBA00023010"/>
    </source>
</evidence>
<evidence type="ECO:0000256" key="3">
    <source>
        <dbReference type="ARBA" id="ARBA00022816"/>
    </source>
</evidence>
<feature type="region of interest" description="Disordered" evidence="9">
    <location>
        <begin position="225"/>
        <end position="246"/>
    </location>
</feature>
<keyword evidence="2" id="KW-0813">Transport</keyword>
<keyword evidence="5" id="KW-0811">Translocation</keyword>
<comment type="subcellular location">
    <subcellularLocation>
        <location evidence="1">Nucleus</location>
        <location evidence="1">Nuclear pore complex</location>
    </subcellularLocation>
</comment>
<accession>A0A3P9D405</accession>
<feature type="coiled-coil region" evidence="8">
    <location>
        <begin position="354"/>
        <end position="381"/>
    </location>
</feature>
<dbReference type="GO" id="GO:0017056">
    <property type="term" value="F:structural constituent of nuclear pore"/>
    <property type="evidence" value="ECO:0007669"/>
    <property type="project" value="InterPro"/>
</dbReference>
<organism evidence="10 11">
    <name type="scientific">Maylandia zebra</name>
    <name type="common">zebra mbuna</name>
    <dbReference type="NCBI Taxonomy" id="106582"/>
    <lineage>
        <taxon>Eukaryota</taxon>
        <taxon>Metazoa</taxon>
        <taxon>Chordata</taxon>
        <taxon>Craniata</taxon>
        <taxon>Vertebrata</taxon>
        <taxon>Euteleostomi</taxon>
        <taxon>Actinopterygii</taxon>
        <taxon>Neopterygii</taxon>
        <taxon>Teleostei</taxon>
        <taxon>Neoteleostei</taxon>
        <taxon>Acanthomorphata</taxon>
        <taxon>Ovalentaria</taxon>
        <taxon>Cichlomorphae</taxon>
        <taxon>Cichliformes</taxon>
        <taxon>Cichlidae</taxon>
        <taxon>African cichlids</taxon>
        <taxon>Pseudocrenilabrinae</taxon>
        <taxon>Haplochromini</taxon>
        <taxon>Maylandia</taxon>
        <taxon>Maylandia zebra complex</taxon>
    </lineage>
</organism>
<evidence type="ECO:0000313" key="10">
    <source>
        <dbReference type="Ensembl" id="ENSMZEP00005029365.1"/>
    </source>
</evidence>
<dbReference type="PANTHER" id="PTHR13437">
    <property type="entry name" value="NUCLEOPORIN P58/P45 NUCLEOPORIN-LIKE PROTEIN 1"/>
    <property type="match status" value="1"/>
</dbReference>
<evidence type="ECO:0000313" key="11">
    <source>
        <dbReference type="Proteomes" id="UP000265160"/>
    </source>
</evidence>
<proteinExistence type="predicted"/>
<evidence type="ECO:0000256" key="1">
    <source>
        <dbReference type="ARBA" id="ARBA00004567"/>
    </source>
</evidence>
<protein>
    <submittedName>
        <fullName evidence="10">Nucleoporin 58</fullName>
    </submittedName>
</protein>
<keyword evidence="7" id="KW-0539">Nucleus</keyword>
<evidence type="ECO:0000256" key="2">
    <source>
        <dbReference type="ARBA" id="ARBA00022448"/>
    </source>
</evidence>
<keyword evidence="6" id="KW-0906">Nuclear pore complex</keyword>
<evidence type="ECO:0000256" key="4">
    <source>
        <dbReference type="ARBA" id="ARBA00022927"/>
    </source>
</evidence>
<dbReference type="PANTHER" id="PTHR13437:SF2">
    <property type="entry name" value="NUCLEOPORIN P58_P45"/>
    <property type="match status" value="1"/>
</dbReference>
<dbReference type="GO" id="GO:0005643">
    <property type="term" value="C:nuclear pore"/>
    <property type="evidence" value="ECO:0007669"/>
    <property type="project" value="UniProtKB-SubCell"/>
</dbReference>
<keyword evidence="11" id="KW-1185">Reference proteome</keyword>
<dbReference type="GO" id="GO:0015031">
    <property type="term" value="P:protein transport"/>
    <property type="evidence" value="ECO:0007669"/>
    <property type="project" value="UniProtKB-KW"/>
</dbReference>
<dbReference type="GO" id="GO:0008139">
    <property type="term" value="F:nuclear localization sequence binding"/>
    <property type="evidence" value="ECO:0007669"/>
    <property type="project" value="InterPro"/>
</dbReference>
<dbReference type="Ensembl" id="ENSMZET00005030288.1">
    <property type="protein sequence ID" value="ENSMZEP00005029365.1"/>
    <property type="gene ID" value="ENSMZEG00005021904.1"/>
</dbReference>
<keyword evidence="8" id="KW-0175">Coiled coil</keyword>
<evidence type="ECO:0000256" key="9">
    <source>
        <dbReference type="SAM" id="MobiDB-lite"/>
    </source>
</evidence>
<dbReference type="Gene3D" id="6.10.140.1350">
    <property type="match status" value="1"/>
</dbReference>
<keyword evidence="3" id="KW-0509">mRNA transport</keyword>
<evidence type="ECO:0000256" key="7">
    <source>
        <dbReference type="ARBA" id="ARBA00023242"/>
    </source>
</evidence>
<dbReference type="GeneTree" id="ENSGT00730000111111"/>
<dbReference type="RefSeq" id="XP_004546566.2">
    <property type="nucleotide sequence ID" value="XM_004546509.4"/>
</dbReference>
<dbReference type="Proteomes" id="UP000265160">
    <property type="component" value="Unplaced"/>
</dbReference>
<feature type="compositionally biased region" description="Low complexity" evidence="9">
    <location>
        <begin position="225"/>
        <end position="236"/>
    </location>
</feature>
<reference evidence="10" key="2">
    <citation type="submission" date="2025-09" db="UniProtKB">
        <authorList>
            <consortium name="Ensembl"/>
        </authorList>
    </citation>
    <scope>IDENTIFICATION</scope>
</reference>